<sequence>MSMLERWKAPTPILFKRLRNIGLILAGVAGAILSSPITLPPLVISVAGYVMVASGVLSSVSQITVEKEE</sequence>
<keyword evidence="1" id="KW-0472">Membrane</keyword>
<keyword evidence="1" id="KW-1133">Transmembrane helix</keyword>
<evidence type="ECO:0000313" key="3">
    <source>
        <dbReference type="Proteomes" id="UP000808349"/>
    </source>
</evidence>
<feature type="transmembrane region" description="Helical" evidence="1">
    <location>
        <begin position="21"/>
        <end position="40"/>
    </location>
</feature>
<protein>
    <submittedName>
        <fullName evidence="2">Uncharacterized protein</fullName>
    </submittedName>
</protein>
<organism evidence="2 3">
    <name type="scientific">Candidatus Defluviibacterium haderslevense</name>
    <dbReference type="NCBI Taxonomy" id="2981993"/>
    <lineage>
        <taxon>Bacteria</taxon>
        <taxon>Pseudomonadati</taxon>
        <taxon>Bacteroidota</taxon>
        <taxon>Saprospiria</taxon>
        <taxon>Saprospirales</taxon>
        <taxon>Saprospiraceae</taxon>
        <taxon>Candidatus Defluviibacterium</taxon>
    </lineage>
</organism>
<keyword evidence="1" id="KW-0812">Transmembrane</keyword>
<dbReference type="AlphaFoldDB" id="A0A9D7S6F5"/>
<name>A0A9D7S6F5_9BACT</name>
<dbReference type="EMBL" id="JADKFW010000004">
    <property type="protein sequence ID" value="MBK9716093.1"/>
    <property type="molecule type" value="Genomic_DNA"/>
</dbReference>
<evidence type="ECO:0000256" key="1">
    <source>
        <dbReference type="SAM" id="Phobius"/>
    </source>
</evidence>
<comment type="caution">
    <text evidence="2">The sequence shown here is derived from an EMBL/GenBank/DDBJ whole genome shotgun (WGS) entry which is preliminary data.</text>
</comment>
<proteinExistence type="predicted"/>
<reference evidence="2 3" key="1">
    <citation type="submission" date="2020-10" db="EMBL/GenBank/DDBJ databases">
        <title>Connecting structure to function with the recovery of over 1000 high-quality activated sludge metagenome-assembled genomes encoding full-length rRNA genes using long-read sequencing.</title>
        <authorList>
            <person name="Singleton C.M."/>
            <person name="Petriglieri F."/>
            <person name="Kristensen J.M."/>
            <person name="Kirkegaard R.H."/>
            <person name="Michaelsen T.Y."/>
            <person name="Andersen M.H."/>
            <person name="Karst S.M."/>
            <person name="Dueholm M.S."/>
            <person name="Nielsen P.H."/>
            <person name="Albertsen M."/>
        </authorList>
    </citation>
    <scope>NUCLEOTIDE SEQUENCE [LARGE SCALE GENOMIC DNA]</scope>
    <source>
        <strain evidence="2">Ribe_18-Q3-R11-54_BAT3C.373</strain>
    </source>
</reference>
<gene>
    <name evidence="2" type="ORF">IPO85_00940</name>
</gene>
<dbReference type="Proteomes" id="UP000808349">
    <property type="component" value="Unassembled WGS sequence"/>
</dbReference>
<evidence type="ECO:0000313" key="2">
    <source>
        <dbReference type="EMBL" id="MBK9716093.1"/>
    </source>
</evidence>
<accession>A0A9D7S6F5</accession>